<dbReference type="EMBL" id="ML769527">
    <property type="protein sequence ID" value="KAE9395669.1"/>
    <property type="molecule type" value="Genomic_DNA"/>
</dbReference>
<sequence length="128" mass="14969">ALKLRSKSIQSAIESYNTAAAALSPPRQHISWDQVLDYSYLSEFVILKDTCDDVRTRPWATQKNRMLMQEFFKLIRAENELPRLHQEIKRLFSYMAQEEERLKGFASQISAEDLALALQVELHWLERG</sequence>
<name>A0A6A4HBI2_9AGAR</name>
<reference evidence="1" key="1">
    <citation type="journal article" date="2019" name="Environ. Microbiol.">
        <title>Fungal ecological strategies reflected in gene transcription - a case study of two litter decomposers.</title>
        <authorList>
            <person name="Barbi F."/>
            <person name="Kohler A."/>
            <person name="Barry K."/>
            <person name="Baskaran P."/>
            <person name="Daum C."/>
            <person name="Fauchery L."/>
            <person name="Ihrmark K."/>
            <person name="Kuo A."/>
            <person name="LaButti K."/>
            <person name="Lipzen A."/>
            <person name="Morin E."/>
            <person name="Grigoriev I.V."/>
            <person name="Henrissat B."/>
            <person name="Lindahl B."/>
            <person name="Martin F."/>
        </authorList>
    </citation>
    <scope>NUCLEOTIDE SEQUENCE</scope>
    <source>
        <strain evidence="1">JB14</strain>
    </source>
</reference>
<dbReference type="Proteomes" id="UP000799118">
    <property type="component" value="Unassembled WGS sequence"/>
</dbReference>
<evidence type="ECO:0000313" key="1">
    <source>
        <dbReference type="EMBL" id="KAE9395669.1"/>
    </source>
</evidence>
<accession>A0A6A4HBI2</accession>
<dbReference type="OrthoDB" id="2676448at2759"/>
<keyword evidence="2" id="KW-1185">Reference proteome</keyword>
<evidence type="ECO:0000313" key="2">
    <source>
        <dbReference type="Proteomes" id="UP000799118"/>
    </source>
</evidence>
<organism evidence="1 2">
    <name type="scientific">Gymnopus androsaceus JB14</name>
    <dbReference type="NCBI Taxonomy" id="1447944"/>
    <lineage>
        <taxon>Eukaryota</taxon>
        <taxon>Fungi</taxon>
        <taxon>Dikarya</taxon>
        <taxon>Basidiomycota</taxon>
        <taxon>Agaricomycotina</taxon>
        <taxon>Agaricomycetes</taxon>
        <taxon>Agaricomycetidae</taxon>
        <taxon>Agaricales</taxon>
        <taxon>Marasmiineae</taxon>
        <taxon>Omphalotaceae</taxon>
        <taxon>Gymnopus</taxon>
    </lineage>
</organism>
<feature type="non-terminal residue" evidence="1">
    <location>
        <position position="1"/>
    </location>
</feature>
<gene>
    <name evidence="1" type="ORF">BT96DRAFT_825924</name>
</gene>
<dbReference type="AlphaFoldDB" id="A0A6A4HBI2"/>
<protein>
    <submittedName>
        <fullName evidence="1">Uncharacterized protein</fullName>
    </submittedName>
</protein>
<proteinExistence type="predicted"/>